<sequence length="243" mass="28684">MNRYERRRIIKAVITALKSLGYLRGIIFIHLFGDDPTRYAFHLHILLDGGWLEPEQLDELCRKIRRKIYPDWAIKRWGDKLAVNYHYKPTQGQIYQSLEYCSRPTFTQLEGNEWLRDSIRGEHLVRRWGKWDEEPKWHLDESGKKLQSLVSLEKGKCPICGEPIIWQKGITPLSLVENDGNTEIAPGYLLLPPIRPPPEGRLNFTNLTELDDDDDRKHPNEIRKEIDRHRELLSRRADYDFAS</sequence>
<gene>
    <name evidence="2" type="ORF">S12H4_01199</name>
</gene>
<organism evidence="2">
    <name type="scientific">marine sediment metagenome</name>
    <dbReference type="NCBI Taxonomy" id="412755"/>
    <lineage>
        <taxon>unclassified sequences</taxon>
        <taxon>metagenomes</taxon>
        <taxon>ecological metagenomes</taxon>
    </lineage>
</organism>
<accession>X1PY25</accession>
<dbReference type="AlphaFoldDB" id="X1PY25"/>
<feature type="transmembrane region" description="Helical" evidence="1">
    <location>
        <begin position="12"/>
        <end position="33"/>
    </location>
</feature>
<keyword evidence="1" id="KW-0472">Membrane</keyword>
<name>X1PY25_9ZZZZ</name>
<dbReference type="EMBL" id="BARW01000220">
    <property type="protein sequence ID" value="GAI61187.1"/>
    <property type="molecule type" value="Genomic_DNA"/>
</dbReference>
<protein>
    <submittedName>
        <fullName evidence="2">Uncharacterized protein</fullName>
    </submittedName>
</protein>
<evidence type="ECO:0000313" key="2">
    <source>
        <dbReference type="EMBL" id="GAI61187.1"/>
    </source>
</evidence>
<comment type="caution">
    <text evidence="2">The sequence shown here is derived from an EMBL/GenBank/DDBJ whole genome shotgun (WGS) entry which is preliminary data.</text>
</comment>
<reference evidence="2" key="1">
    <citation type="journal article" date="2014" name="Front. Microbiol.">
        <title>High frequency of phylogenetically diverse reductive dehalogenase-homologous genes in deep subseafloor sedimentary metagenomes.</title>
        <authorList>
            <person name="Kawai M."/>
            <person name="Futagami T."/>
            <person name="Toyoda A."/>
            <person name="Takaki Y."/>
            <person name="Nishi S."/>
            <person name="Hori S."/>
            <person name="Arai W."/>
            <person name="Tsubouchi T."/>
            <person name="Morono Y."/>
            <person name="Uchiyama I."/>
            <person name="Ito T."/>
            <person name="Fujiyama A."/>
            <person name="Inagaki F."/>
            <person name="Takami H."/>
        </authorList>
    </citation>
    <scope>NUCLEOTIDE SEQUENCE</scope>
    <source>
        <strain evidence="2">Expedition CK06-06</strain>
    </source>
</reference>
<evidence type="ECO:0000256" key="1">
    <source>
        <dbReference type="SAM" id="Phobius"/>
    </source>
</evidence>
<proteinExistence type="predicted"/>
<keyword evidence="1" id="KW-1133">Transmembrane helix</keyword>
<keyword evidence="1" id="KW-0812">Transmembrane</keyword>